<dbReference type="PRINTS" id="PR00147">
    <property type="entry name" value="DNAPHOTLYASE"/>
</dbReference>
<evidence type="ECO:0000256" key="3">
    <source>
        <dbReference type="ARBA" id="ARBA00013149"/>
    </source>
</evidence>
<dbReference type="InterPro" id="IPR014729">
    <property type="entry name" value="Rossmann-like_a/b/a_fold"/>
</dbReference>
<keyword evidence="5 12" id="KW-0285">Flavoprotein</keyword>
<dbReference type="PROSITE" id="PS00394">
    <property type="entry name" value="DNA_PHOTOLYASES_1_1"/>
    <property type="match status" value="1"/>
</dbReference>
<dbReference type="Gene3D" id="1.10.579.10">
    <property type="entry name" value="DNA Cyclobutane Dipyrimidine Photolyase, subunit A, domain 3"/>
    <property type="match status" value="1"/>
</dbReference>
<dbReference type="GO" id="GO:0003677">
    <property type="term" value="F:DNA binding"/>
    <property type="evidence" value="ECO:0007669"/>
    <property type="project" value="TreeGrafter"/>
</dbReference>
<feature type="site" description="Electron transfer via tryptophanyl radical" evidence="13">
    <location>
        <position position="363"/>
    </location>
</feature>
<dbReference type="Pfam" id="PF03441">
    <property type="entry name" value="FAD_binding_7"/>
    <property type="match status" value="1"/>
</dbReference>
<dbReference type="RefSeq" id="WP_147904788.1">
    <property type="nucleotide sequence ID" value="NZ_BAAAGC010000014.1"/>
</dbReference>
<comment type="similarity">
    <text evidence="2">Belongs to the DNA photolyase class-1 family.</text>
</comment>
<evidence type="ECO:0000259" key="15">
    <source>
        <dbReference type="PROSITE" id="PS51645"/>
    </source>
</evidence>
<dbReference type="SUPFAM" id="SSF48173">
    <property type="entry name" value="Cryptochrome/photolyase FAD-binding domain"/>
    <property type="match status" value="1"/>
</dbReference>
<evidence type="ECO:0000256" key="9">
    <source>
        <dbReference type="ARBA" id="ARBA00033999"/>
    </source>
</evidence>
<comment type="similarity">
    <text evidence="14">Belongs to the DNA photolyase family.</text>
</comment>
<accession>A0A5C8LUJ5</accession>
<evidence type="ECO:0000256" key="2">
    <source>
        <dbReference type="ARBA" id="ARBA00005862"/>
    </source>
</evidence>
<evidence type="ECO:0000256" key="4">
    <source>
        <dbReference type="ARBA" id="ARBA00014046"/>
    </source>
</evidence>
<feature type="binding site" evidence="12">
    <location>
        <begin position="236"/>
        <end position="240"/>
    </location>
    <ligand>
        <name>FAD</name>
        <dbReference type="ChEBI" id="CHEBI:57692"/>
    </ligand>
</feature>
<evidence type="ECO:0000256" key="14">
    <source>
        <dbReference type="RuleBase" id="RU004182"/>
    </source>
</evidence>
<evidence type="ECO:0000256" key="10">
    <source>
        <dbReference type="ARBA" id="ARBA00059220"/>
    </source>
</evidence>
<keyword evidence="16" id="KW-0456">Lyase</keyword>
<dbReference type="Pfam" id="PF00875">
    <property type="entry name" value="DNA_photolyase"/>
    <property type="match status" value="1"/>
</dbReference>
<feature type="domain" description="Photolyase/cryptochrome alpha/beta" evidence="15">
    <location>
        <begin position="5"/>
        <end position="137"/>
    </location>
</feature>
<sequence length="477" mass="54622">MSNNAFSLVWLRNDLRVYDNQALFEACQSGLPVVALFIATPDSWQQHFMAPVKQDFIRRRVVQLQTELAALNIPLVAIEGSHYSAVPELMQQLIKAGAELLYGHTEYELRERARDRKVSDIFAKAGKACFWFDRKAVMPPGSILSKTGGIYQIFTPFKKTWLARLRETGVRCFPKPKALPEIKLQLPEFSVMQQGDGSSAAYAVDELHALEQMRQFCRDKAAFYQAERDFPALAGTSSLSAYLAIGVISAQQCINRLQMEAANDWDKEKSGAAVWLSELVWRDFYHHILMAFPELIKHKAFQKDTDGIVWPNDAALFQAWCQGKTGYPIVDAAMRQLNQTGWMHNRLRMIVASFLVKDLHIDWRWGEQYFMSKLIDGDFAANNGGWQWAASTGTDAAPYFRIFNPVTQSERFDPDGVFIKRMLPELADIPKKQIHWPHPLPMWNEYVKPVVDHSKARLKTLELFHTVKKPQDEVDHE</sequence>
<dbReference type="Gene3D" id="1.25.40.80">
    <property type="match status" value="1"/>
</dbReference>
<dbReference type="Proteomes" id="UP000321814">
    <property type="component" value="Unassembled WGS sequence"/>
</dbReference>
<protein>
    <recommendedName>
        <fullName evidence="4">Deoxyribodipyrimidine photo-lyase</fullName>
        <ecNumber evidence="3">4.1.99.3</ecNumber>
    </recommendedName>
    <alternativeName>
        <fullName evidence="8">DNA photolyase</fullName>
    </alternativeName>
    <alternativeName>
        <fullName evidence="11">Photoreactivating enzyme</fullName>
    </alternativeName>
</protein>
<feature type="binding site" evidence="12">
    <location>
        <position position="224"/>
    </location>
    <ligand>
        <name>FAD</name>
        <dbReference type="ChEBI" id="CHEBI:57692"/>
    </ligand>
</feature>
<proteinExistence type="inferred from homology"/>
<evidence type="ECO:0000313" key="16">
    <source>
        <dbReference type="EMBL" id="TXK79703.1"/>
    </source>
</evidence>
<reference evidence="16 17" key="1">
    <citation type="submission" date="2019-08" db="EMBL/GenBank/DDBJ databases">
        <title>Draft genome analysis of Rheinheimera tangshanensis isolated from the roots of fresh rice plants (Oryza sativa).</title>
        <authorList>
            <person name="Yu Q."/>
            <person name="Qi Y."/>
            <person name="Zhang H."/>
            <person name="Pu J."/>
        </authorList>
    </citation>
    <scope>NUCLEOTIDE SEQUENCE [LARGE SCALE GENOMIC DNA]</scope>
    <source>
        <strain evidence="16 17">JA3-B52</strain>
    </source>
</reference>
<keyword evidence="7 14" id="KW-0157">Chromophore</keyword>
<organism evidence="16 17">
    <name type="scientific">Rheinheimera tangshanensis</name>
    <dbReference type="NCBI Taxonomy" id="400153"/>
    <lineage>
        <taxon>Bacteria</taxon>
        <taxon>Pseudomonadati</taxon>
        <taxon>Pseudomonadota</taxon>
        <taxon>Gammaproteobacteria</taxon>
        <taxon>Chromatiales</taxon>
        <taxon>Chromatiaceae</taxon>
        <taxon>Rheinheimera</taxon>
    </lineage>
</organism>
<comment type="cofactor">
    <cofactor evidence="12">
        <name>FAD</name>
        <dbReference type="ChEBI" id="CHEBI:57692"/>
    </cofactor>
    <text evidence="12">Binds 1 FAD per subunit.</text>
</comment>
<feature type="site" description="Electron transfer via tryptophanyl radical" evidence="13">
    <location>
        <position position="310"/>
    </location>
</feature>
<comment type="caution">
    <text evidence="16">The sequence shown here is derived from an EMBL/GenBank/DDBJ whole genome shotgun (WGS) entry which is preliminary data.</text>
</comment>
<evidence type="ECO:0000313" key="17">
    <source>
        <dbReference type="Proteomes" id="UP000321814"/>
    </source>
</evidence>
<feature type="binding site" evidence="12">
    <location>
        <position position="275"/>
    </location>
    <ligand>
        <name>FAD</name>
        <dbReference type="ChEBI" id="CHEBI:57692"/>
    </ligand>
</feature>
<evidence type="ECO:0000256" key="6">
    <source>
        <dbReference type="ARBA" id="ARBA00022827"/>
    </source>
</evidence>
<evidence type="ECO:0000256" key="5">
    <source>
        <dbReference type="ARBA" id="ARBA00022630"/>
    </source>
</evidence>
<dbReference type="EC" id="4.1.99.3" evidence="3"/>
<evidence type="ECO:0000256" key="7">
    <source>
        <dbReference type="ARBA" id="ARBA00022991"/>
    </source>
</evidence>
<dbReference type="GO" id="GO:0003904">
    <property type="term" value="F:deoxyribodipyrimidine photo-lyase activity"/>
    <property type="evidence" value="ECO:0007669"/>
    <property type="project" value="UniProtKB-EC"/>
</dbReference>
<dbReference type="GO" id="GO:0000719">
    <property type="term" value="P:photoreactive repair"/>
    <property type="evidence" value="ECO:0007669"/>
    <property type="project" value="UniProtKB-ARBA"/>
</dbReference>
<dbReference type="FunFam" id="1.10.579.10:FF:000003">
    <property type="entry name" value="Deoxyribodipyrimidine photo-lyase"/>
    <property type="match status" value="1"/>
</dbReference>
<dbReference type="InterPro" id="IPR036155">
    <property type="entry name" value="Crypto/Photolyase_N_sf"/>
</dbReference>
<dbReference type="OrthoDB" id="9772484at2"/>
<keyword evidence="6 12" id="KW-0274">FAD</keyword>
<evidence type="ECO:0000256" key="13">
    <source>
        <dbReference type="PIRSR" id="PIRSR602081-2"/>
    </source>
</evidence>
<dbReference type="PROSITE" id="PS51645">
    <property type="entry name" value="PHR_CRY_ALPHA_BETA"/>
    <property type="match status" value="1"/>
</dbReference>
<dbReference type="Gene3D" id="3.40.50.620">
    <property type="entry name" value="HUPs"/>
    <property type="match status" value="1"/>
</dbReference>
<comment type="catalytic activity">
    <reaction evidence="9">
        <text>cyclobutadipyrimidine (in DNA) = 2 pyrimidine residues (in DNA).</text>
        <dbReference type="EC" id="4.1.99.3"/>
    </reaction>
</comment>
<keyword evidence="17" id="KW-1185">Reference proteome</keyword>
<dbReference type="InterPro" id="IPR006050">
    <property type="entry name" value="DNA_photolyase_N"/>
</dbReference>
<dbReference type="PANTHER" id="PTHR11455">
    <property type="entry name" value="CRYPTOCHROME"/>
    <property type="match status" value="1"/>
</dbReference>
<comment type="cofactor">
    <cofactor evidence="1">
        <name>(6R)-5,10-methylene-5,6,7,8-tetrahydrofolate</name>
        <dbReference type="ChEBI" id="CHEBI:15636"/>
    </cofactor>
</comment>
<dbReference type="GO" id="GO:0071949">
    <property type="term" value="F:FAD binding"/>
    <property type="evidence" value="ECO:0007669"/>
    <property type="project" value="TreeGrafter"/>
</dbReference>
<dbReference type="InterPro" id="IPR005101">
    <property type="entry name" value="Cryptochr/Photolyase_FAD-bd"/>
</dbReference>
<gene>
    <name evidence="16" type="primary">phrB</name>
    <name evidence="16" type="ORF">FU839_13470</name>
</gene>
<dbReference type="NCBIfam" id="NF007955">
    <property type="entry name" value="PRK10674.1"/>
    <property type="match status" value="1"/>
</dbReference>
<name>A0A5C8LUJ5_9GAMM</name>
<feature type="site" description="Electron transfer via tryptophanyl radical" evidence="13">
    <location>
        <position position="386"/>
    </location>
</feature>
<dbReference type="InterPro" id="IPR036134">
    <property type="entry name" value="Crypto/Photolyase_FAD-like_sf"/>
</dbReference>
<dbReference type="PANTHER" id="PTHR11455:SF9">
    <property type="entry name" value="CRYPTOCHROME CIRCADIAN CLOCK 5 ISOFORM X1"/>
    <property type="match status" value="1"/>
</dbReference>
<evidence type="ECO:0000256" key="11">
    <source>
        <dbReference type="ARBA" id="ARBA00083107"/>
    </source>
</evidence>
<feature type="binding site" evidence="12">
    <location>
        <begin position="376"/>
        <end position="378"/>
    </location>
    <ligand>
        <name>FAD</name>
        <dbReference type="ChEBI" id="CHEBI:57692"/>
    </ligand>
</feature>
<dbReference type="InterPro" id="IPR002081">
    <property type="entry name" value="Cryptochrome/DNA_photolyase_1"/>
</dbReference>
<evidence type="ECO:0000256" key="12">
    <source>
        <dbReference type="PIRSR" id="PIRSR602081-1"/>
    </source>
</evidence>
<evidence type="ECO:0000256" key="8">
    <source>
        <dbReference type="ARBA" id="ARBA00031671"/>
    </source>
</evidence>
<dbReference type="InterPro" id="IPR018394">
    <property type="entry name" value="DNA_photolyase_1_CS_C"/>
</dbReference>
<dbReference type="GO" id="GO:0009416">
    <property type="term" value="P:response to light stimulus"/>
    <property type="evidence" value="ECO:0007669"/>
    <property type="project" value="TreeGrafter"/>
</dbReference>
<dbReference type="PROSITE" id="PS00691">
    <property type="entry name" value="DNA_PHOTOLYASES_1_2"/>
    <property type="match status" value="1"/>
</dbReference>
<feature type="binding site" evidence="12">
    <location>
        <begin position="278"/>
        <end position="285"/>
    </location>
    <ligand>
        <name>FAD</name>
        <dbReference type="ChEBI" id="CHEBI:57692"/>
    </ligand>
</feature>
<evidence type="ECO:0000256" key="1">
    <source>
        <dbReference type="ARBA" id="ARBA00001932"/>
    </source>
</evidence>
<dbReference type="EMBL" id="VRLR01000009">
    <property type="protein sequence ID" value="TXK79703.1"/>
    <property type="molecule type" value="Genomic_DNA"/>
</dbReference>
<comment type="function">
    <text evidence="10">Involved in repair of UV radiation-induced DNA damage. Catalyzes the light-dependent monomerization (300-600 nm) of cyclobutyl pyrimidine dimers (in cis-syn configuration), which are formed between adjacent bases on the same DNA strand upon exposure to ultraviolet radiation.</text>
</comment>
<dbReference type="SUPFAM" id="SSF52425">
    <property type="entry name" value="Cryptochrome/photolyase, N-terminal domain"/>
    <property type="match status" value="1"/>
</dbReference>
<dbReference type="AlphaFoldDB" id="A0A5C8LUJ5"/>